<evidence type="ECO:0000313" key="1">
    <source>
        <dbReference type="EMBL" id="PIO14034.1"/>
    </source>
</evidence>
<protein>
    <submittedName>
        <fullName evidence="1">Uncharacterized protein</fullName>
    </submittedName>
</protein>
<dbReference type="EMBL" id="KZ005472">
    <property type="protein sequence ID" value="PIO14034.1"/>
    <property type="molecule type" value="Genomic_DNA"/>
</dbReference>
<dbReference type="Proteomes" id="UP000228934">
    <property type="component" value="Unassembled WGS sequence"/>
</dbReference>
<accession>A0A2G9QEJ9</accession>
<evidence type="ECO:0000313" key="2">
    <source>
        <dbReference type="Proteomes" id="UP000228934"/>
    </source>
</evidence>
<proteinExistence type="predicted"/>
<sequence length="42" mass="4818">MVRKGGKLSLIGSLTKKKYLPHAIQRINGWSYVLRCRAFTLL</sequence>
<reference evidence="2" key="1">
    <citation type="journal article" date="2017" name="Nat. Commun.">
        <title>The North American bullfrog draft genome provides insight into hormonal regulation of long noncoding RNA.</title>
        <authorList>
            <person name="Hammond S.A."/>
            <person name="Warren R.L."/>
            <person name="Vandervalk B.P."/>
            <person name="Kucuk E."/>
            <person name="Khan H."/>
            <person name="Gibb E.A."/>
            <person name="Pandoh P."/>
            <person name="Kirk H."/>
            <person name="Zhao Y."/>
            <person name="Jones M."/>
            <person name="Mungall A.J."/>
            <person name="Coope R."/>
            <person name="Pleasance S."/>
            <person name="Moore R.A."/>
            <person name="Holt R.A."/>
            <person name="Round J.M."/>
            <person name="Ohora S."/>
            <person name="Walle B.V."/>
            <person name="Veldhoen N."/>
            <person name="Helbing C.C."/>
            <person name="Birol I."/>
        </authorList>
    </citation>
    <scope>NUCLEOTIDE SEQUENCE [LARGE SCALE GENOMIC DNA]</scope>
</reference>
<gene>
    <name evidence="1" type="ORF">AB205_0024970</name>
</gene>
<organism evidence="1 2">
    <name type="scientific">Aquarana catesbeiana</name>
    <name type="common">American bullfrog</name>
    <name type="synonym">Rana catesbeiana</name>
    <dbReference type="NCBI Taxonomy" id="8400"/>
    <lineage>
        <taxon>Eukaryota</taxon>
        <taxon>Metazoa</taxon>
        <taxon>Chordata</taxon>
        <taxon>Craniata</taxon>
        <taxon>Vertebrata</taxon>
        <taxon>Euteleostomi</taxon>
        <taxon>Amphibia</taxon>
        <taxon>Batrachia</taxon>
        <taxon>Anura</taxon>
        <taxon>Neobatrachia</taxon>
        <taxon>Ranoidea</taxon>
        <taxon>Ranidae</taxon>
        <taxon>Aquarana</taxon>
    </lineage>
</organism>
<name>A0A2G9QEJ9_AQUCT</name>
<dbReference type="AlphaFoldDB" id="A0A2G9QEJ9"/>
<keyword evidence="2" id="KW-1185">Reference proteome</keyword>